<gene>
    <name evidence="1" type="ORF">BB560_002027</name>
</gene>
<organism evidence="1 2">
    <name type="scientific">Smittium megazygosporum</name>
    <dbReference type="NCBI Taxonomy" id="133381"/>
    <lineage>
        <taxon>Eukaryota</taxon>
        <taxon>Fungi</taxon>
        <taxon>Fungi incertae sedis</taxon>
        <taxon>Zoopagomycota</taxon>
        <taxon>Kickxellomycotina</taxon>
        <taxon>Harpellomycetes</taxon>
        <taxon>Harpellales</taxon>
        <taxon>Legeriomycetaceae</taxon>
        <taxon>Smittium</taxon>
    </lineage>
</organism>
<evidence type="ECO:0000313" key="2">
    <source>
        <dbReference type="Proteomes" id="UP000245609"/>
    </source>
</evidence>
<dbReference type="EMBL" id="MBFS01000228">
    <property type="protein sequence ID" value="PVV03484.1"/>
    <property type="molecule type" value="Genomic_DNA"/>
</dbReference>
<dbReference type="AlphaFoldDB" id="A0A2T9ZFW6"/>
<accession>A0A2T9ZFW6</accession>
<proteinExistence type="predicted"/>
<evidence type="ECO:0000313" key="1">
    <source>
        <dbReference type="EMBL" id="PVV03484.1"/>
    </source>
</evidence>
<sequence>MLFIVIQDKLSAEQQAKISKFQDLGASLYFSLPYTSPQRQIDLQQTQSSFYKKLLLNWPTKEHWFGLSKGSKLISSFTPAHLRDPSSMDTKFKSSWNSMVSKVYSFLL</sequence>
<dbReference type="Proteomes" id="UP000245609">
    <property type="component" value="Unassembled WGS sequence"/>
</dbReference>
<keyword evidence="2" id="KW-1185">Reference proteome</keyword>
<name>A0A2T9ZFW6_9FUNG</name>
<reference evidence="1 2" key="1">
    <citation type="journal article" date="2018" name="MBio">
        <title>Comparative Genomics Reveals the Core Gene Toolbox for the Fungus-Insect Symbiosis.</title>
        <authorList>
            <person name="Wang Y."/>
            <person name="Stata M."/>
            <person name="Wang W."/>
            <person name="Stajich J.E."/>
            <person name="White M.M."/>
            <person name="Moncalvo J.M."/>
        </authorList>
    </citation>
    <scope>NUCLEOTIDE SEQUENCE [LARGE SCALE GENOMIC DNA]</scope>
    <source>
        <strain evidence="1 2">SC-DP-2</strain>
    </source>
</reference>
<protein>
    <submittedName>
        <fullName evidence="1">Uncharacterized protein</fullName>
    </submittedName>
</protein>
<comment type="caution">
    <text evidence="1">The sequence shown here is derived from an EMBL/GenBank/DDBJ whole genome shotgun (WGS) entry which is preliminary data.</text>
</comment>